<feature type="compositionally biased region" description="Pro residues" evidence="1">
    <location>
        <begin position="727"/>
        <end position="737"/>
    </location>
</feature>
<organism evidence="2 3">
    <name type="scientific">Leishmania tarentolae</name>
    <name type="common">Sauroleishmania tarentolae</name>
    <dbReference type="NCBI Taxonomy" id="5689"/>
    <lineage>
        <taxon>Eukaryota</taxon>
        <taxon>Discoba</taxon>
        <taxon>Euglenozoa</taxon>
        <taxon>Kinetoplastea</taxon>
        <taxon>Metakinetoplastina</taxon>
        <taxon>Trypanosomatida</taxon>
        <taxon>Trypanosomatidae</taxon>
        <taxon>Leishmaniinae</taxon>
        <taxon>Leishmania</taxon>
        <taxon>lizard Leishmania</taxon>
    </lineage>
</organism>
<proteinExistence type="predicted"/>
<sequence>MTSLPSPAFGCEQQRRYSFSMHCKRSLHPTLTRQFQVTWPWPVRQHKGPSRVAGGSGDAQDMVSTSITPQGNVLKEEDEPGEEEEPEGEIANEGMSGSDACAAAYSSAPQLWRERRRYGRPTFILDFSSDPFLGGHETRRVAVLLSPGYRCLLPLIQLDEPEQLPDNAGVAFWRTAFKPPFPRTEPLSSSSYPSTAHPPPYCAEVLLGEVSGIEAAVRQRHAGTTASSRRHNARTLMKPSFLSRISLGLRTQLSAPGPAPEGEANVSTEGRDHPSPYAKHVGLPLPSAASASATDPGDEETVAASSPPRASSRSQQGSTFTPKRVLTFFFYTIPFRLRWLSQLPGCIVVSLPCEERLLTLHAPHAHDGHTSAPRPSPSLVPESDSATSTAILSMSQVHSYVLPRGVVPLDISEVFDRPFLAIGTAEHGVLLCHLDTATGAVQSIARWISLRGYGSSLYPVTRLAAVFPARQLERAPDRFTDSPSAPPWVRHVTALESLSDGVLVCSSPYEATATVVKLGVAAEGVVEDFSVLRGVDTILDVSAAVQPDVGPLVCTVSRKLLWLRVIHSASEEAERRNAILKKKLDAALADRVSPCLTHNRMLRLECPLLHVASSPAVVQSFTDKYVSRRSYTKHWQLAVDNWNRVVLLDRTVSQYIVHSTFQLGRQGSAAEEGRVAPVSSLPPVSDTTYRPVERQARPPCCAGRPDDVLRKSCEAAADGSNDTLPLSPLPSTQPSPAPTRGQKRTRPAPNTAANKRTPVPTAERRGAFVAPSFVAATVKAERNEDEEDASTGKANSFYVFASAIPSEDACSGVVVTRAQDEIIQVAAAHDRDCISLVTWHIGRATPPPPPLTSSAAVTAITVVSASNGKADAQSERRGDVEG</sequence>
<feature type="region of interest" description="Disordered" evidence="1">
    <location>
        <begin position="252"/>
        <end position="318"/>
    </location>
</feature>
<evidence type="ECO:0000313" key="3">
    <source>
        <dbReference type="Proteomes" id="UP000419144"/>
    </source>
</evidence>
<evidence type="ECO:0000256" key="1">
    <source>
        <dbReference type="SAM" id="MobiDB-lite"/>
    </source>
</evidence>
<keyword evidence="3" id="KW-1185">Reference proteome</keyword>
<gene>
    <name evidence="2" type="ORF">LtaPh_0710300</name>
</gene>
<feature type="region of interest" description="Disordered" evidence="1">
    <location>
        <begin position="719"/>
        <end position="766"/>
    </location>
</feature>
<comment type="caution">
    <text evidence="2">The sequence shown here is derived from an EMBL/GenBank/DDBJ whole genome shotgun (WGS) entry which is preliminary data.</text>
</comment>
<reference evidence="2" key="1">
    <citation type="submission" date="2019-11" db="EMBL/GenBank/DDBJ databases">
        <title>Leishmania tarentolae CDS.</title>
        <authorList>
            <person name="Goto Y."/>
            <person name="Yamagishi J."/>
        </authorList>
    </citation>
    <scope>NUCLEOTIDE SEQUENCE [LARGE SCALE GENOMIC DNA]</scope>
    <source>
        <strain evidence="2">Parrot Tar II</strain>
    </source>
</reference>
<name>A0A640KEE0_LEITA</name>
<accession>A0A640KEE0</accession>
<feature type="region of interest" description="Disordered" evidence="1">
    <location>
        <begin position="666"/>
        <end position="705"/>
    </location>
</feature>
<dbReference type="VEuPathDB" id="TriTrypDB:LtaPh_0710300"/>
<protein>
    <submittedName>
        <fullName evidence="2">Uncharacterized protein</fullName>
    </submittedName>
</protein>
<dbReference type="OrthoDB" id="273415at2759"/>
<feature type="compositionally biased region" description="Polar residues" evidence="1">
    <location>
        <begin position="62"/>
        <end position="71"/>
    </location>
</feature>
<dbReference type="Proteomes" id="UP000419144">
    <property type="component" value="Unassembled WGS sequence"/>
</dbReference>
<feature type="region of interest" description="Disordered" evidence="1">
    <location>
        <begin position="364"/>
        <end position="385"/>
    </location>
</feature>
<evidence type="ECO:0000313" key="2">
    <source>
        <dbReference type="EMBL" id="GET86107.1"/>
    </source>
</evidence>
<feature type="compositionally biased region" description="Acidic residues" evidence="1">
    <location>
        <begin position="76"/>
        <end position="90"/>
    </location>
</feature>
<feature type="region of interest" description="Disordered" evidence="1">
    <location>
        <begin position="46"/>
        <end position="95"/>
    </location>
</feature>
<dbReference type="EMBL" id="BLBS01000008">
    <property type="protein sequence ID" value="GET86107.1"/>
    <property type="molecule type" value="Genomic_DNA"/>
</dbReference>
<feature type="compositionally biased region" description="Low complexity" evidence="1">
    <location>
        <begin position="303"/>
        <end position="314"/>
    </location>
</feature>
<dbReference type="AlphaFoldDB" id="A0A640KEE0"/>